<evidence type="ECO:0000313" key="8">
    <source>
        <dbReference type="EMBL" id="AEB11098.1"/>
    </source>
</evidence>
<dbReference type="NCBIfam" id="NF003657">
    <property type="entry name" value="PRK05289.1"/>
    <property type="match status" value="1"/>
</dbReference>
<dbReference type="Gene3D" id="2.160.10.10">
    <property type="entry name" value="Hexapeptide repeat proteins"/>
    <property type="match status" value="1"/>
</dbReference>
<keyword evidence="4" id="KW-0677">Repeat</keyword>
<dbReference type="Pfam" id="PF13720">
    <property type="entry name" value="Acetyltransf_11"/>
    <property type="match status" value="1"/>
</dbReference>
<accession>F2NPZ7</accession>
<dbReference type="EMBL" id="CP002630">
    <property type="protein sequence ID" value="AEB11098.1"/>
    <property type="molecule type" value="Genomic_DNA"/>
</dbReference>
<keyword evidence="2" id="KW-0441">Lipid A biosynthesis</keyword>
<reference evidence="8 9" key="1">
    <citation type="journal article" date="2012" name="Stand. Genomic Sci.">
        <title>Complete genome sequence of the aerobic, heterotroph Marinithermus hydrothermalis type strain (T1(T)) from a deep-sea hydrothermal vent chimney.</title>
        <authorList>
            <person name="Copeland A."/>
            <person name="Gu W."/>
            <person name="Yasawong M."/>
            <person name="Lapidus A."/>
            <person name="Lucas S."/>
            <person name="Deshpande S."/>
            <person name="Pagani I."/>
            <person name="Tapia R."/>
            <person name="Cheng J.F."/>
            <person name="Goodwin L.A."/>
            <person name="Pitluck S."/>
            <person name="Liolios K."/>
            <person name="Ivanova N."/>
            <person name="Mavromatis K."/>
            <person name="Mikhailova N."/>
            <person name="Pati A."/>
            <person name="Chen A."/>
            <person name="Palaniappan K."/>
            <person name="Land M."/>
            <person name="Pan C."/>
            <person name="Brambilla E.M."/>
            <person name="Rohde M."/>
            <person name="Tindall B.J."/>
            <person name="Sikorski J."/>
            <person name="Goker M."/>
            <person name="Detter J.C."/>
            <person name="Bristow J."/>
            <person name="Eisen J.A."/>
            <person name="Markowitz V."/>
            <person name="Hugenholtz P."/>
            <person name="Kyrpides N.C."/>
            <person name="Klenk H.P."/>
            <person name="Woyke T."/>
        </authorList>
    </citation>
    <scope>NUCLEOTIDE SEQUENCE [LARGE SCALE GENOMIC DNA]</scope>
    <source>
        <strain evidence="9">DSM 14884 / JCM 11576 / T1</strain>
    </source>
</reference>
<dbReference type="InterPro" id="IPR011004">
    <property type="entry name" value="Trimer_LpxA-like_sf"/>
</dbReference>
<dbReference type="Pfam" id="PF00132">
    <property type="entry name" value="Hexapep"/>
    <property type="match status" value="2"/>
</dbReference>
<sequence>MTRVHPTAVVAPDARLGEGVVVGPYAVIEEGVEIGPGTVIGPHVVIHSGVRIGAKNRIHAHAVIGDQPQDLSYDGAPTRVEIGDENVIREGVTIHRATRPDRPTRVGSRCFLMAYSHVGHDCQVGDDVILTNGVLLGGHVVIEDRAVLGGGVGVHQFARVGRLAMVGALVKVTQDVLPFMLVEGKPARHYRLNTVGLRRAGVNGERYRALEQAFRALRAGKGLNGVPLTPEVAHLKAFLEAPTKRGITGFVR</sequence>
<dbReference type="SUPFAM" id="SSF51161">
    <property type="entry name" value="Trimeric LpxA-like enzymes"/>
    <property type="match status" value="1"/>
</dbReference>
<dbReference type="InterPro" id="IPR010137">
    <property type="entry name" value="Lipid_A_LpxA"/>
</dbReference>
<evidence type="ECO:0000256" key="5">
    <source>
        <dbReference type="ARBA" id="ARBA00023098"/>
    </source>
</evidence>
<dbReference type="PANTHER" id="PTHR43480:SF1">
    <property type="entry name" value="ACYL-[ACYL-CARRIER-PROTEIN]--UDP-N-ACETYLGLUCOSAMINE O-ACYLTRANSFERASE, MITOCHONDRIAL-RELATED"/>
    <property type="match status" value="1"/>
</dbReference>
<evidence type="ECO:0000256" key="6">
    <source>
        <dbReference type="ARBA" id="ARBA00023315"/>
    </source>
</evidence>
<keyword evidence="6 8" id="KW-0012">Acyltransferase</keyword>
<name>F2NPZ7_MARHT</name>
<proteinExistence type="predicted"/>
<feature type="domain" description="UDP N-acetylglucosamine O-acyltransferase C-terminal" evidence="7">
    <location>
        <begin position="175"/>
        <end position="247"/>
    </location>
</feature>
<dbReference type="PIRSF" id="PIRSF000456">
    <property type="entry name" value="UDP-GlcNAc_acltr"/>
    <property type="match status" value="1"/>
</dbReference>
<dbReference type="PROSITE" id="PS00101">
    <property type="entry name" value="HEXAPEP_TRANSFERASES"/>
    <property type="match status" value="3"/>
</dbReference>
<dbReference type="HOGENOM" id="CLU_061249_0_0_0"/>
<dbReference type="Proteomes" id="UP000007030">
    <property type="component" value="Chromosome"/>
</dbReference>
<gene>
    <name evidence="8" type="ordered locus">Marky_0344</name>
</gene>
<dbReference type="CDD" id="cd03351">
    <property type="entry name" value="LbH_UDP-GlcNAc_AT"/>
    <property type="match status" value="1"/>
</dbReference>
<evidence type="ECO:0000256" key="1">
    <source>
        <dbReference type="ARBA" id="ARBA00022516"/>
    </source>
</evidence>
<dbReference type="STRING" id="869210.Marky_0344"/>
<dbReference type="InterPro" id="IPR029098">
    <property type="entry name" value="Acetyltransf_C"/>
</dbReference>
<evidence type="ECO:0000256" key="2">
    <source>
        <dbReference type="ARBA" id="ARBA00022556"/>
    </source>
</evidence>
<dbReference type="EC" id="2.3.1.129" evidence="8"/>
<dbReference type="PANTHER" id="PTHR43480">
    <property type="entry name" value="ACYL-[ACYL-CARRIER-PROTEIN]--UDP-N-ACETYLGLUCOSAMINE O-ACYLTRANSFERASE"/>
    <property type="match status" value="1"/>
</dbReference>
<dbReference type="GO" id="GO:0008780">
    <property type="term" value="F:acyl-[acyl-carrier-protein]-UDP-N-acetylglucosamine O-acyltransferase activity"/>
    <property type="evidence" value="ECO:0007669"/>
    <property type="project" value="UniProtKB-EC"/>
</dbReference>
<keyword evidence="3 8" id="KW-0808">Transferase</keyword>
<dbReference type="GO" id="GO:0009245">
    <property type="term" value="P:lipid A biosynthetic process"/>
    <property type="evidence" value="ECO:0007669"/>
    <property type="project" value="UniProtKB-KW"/>
</dbReference>
<dbReference type="eggNOG" id="COG1043">
    <property type="taxonomic scope" value="Bacteria"/>
</dbReference>
<dbReference type="InterPro" id="IPR018357">
    <property type="entry name" value="Hexapep_transf_CS"/>
</dbReference>
<dbReference type="KEGG" id="mhd:Marky_0344"/>
<protein>
    <submittedName>
        <fullName evidence="8">Acyl-(Acyl-carrier-protein)--UDP-N-acetylglucosamine O-acyltransferase</fullName>
        <ecNumber evidence="8">2.3.1.129</ecNumber>
    </submittedName>
</protein>
<dbReference type="InterPro" id="IPR001451">
    <property type="entry name" value="Hexapep"/>
</dbReference>
<evidence type="ECO:0000313" key="9">
    <source>
        <dbReference type="Proteomes" id="UP000007030"/>
    </source>
</evidence>
<evidence type="ECO:0000256" key="4">
    <source>
        <dbReference type="ARBA" id="ARBA00022737"/>
    </source>
</evidence>
<organism evidence="8 9">
    <name type="scientific">Marinithermus hydrothermalis (strain DSM 14884 / JCM 11576 / T1)</name>
    <dbReference type="NCBI Taxonomy" id="869210"/>
    <lineage>
        <taxon>Bacteria</taxon>
        <taxon>Thermotogati</taxon>
        <taxon>Deinococcota</taxon>
        <taxon>Deinococci</taxon>
        <taxon>Thermales</taxon>
        <taxon>Thermaceae</taxon>
        <taxon>Marinithermus</taxon>
    </lineage>
</organism>
<dbReference type="OrthoDB" id="9807278at2"/>
<dbReference type="GO" id="GO:0016020">
    <property type="term" value="C:membrane"/>
    <property type="evidence" value="ECO:0007669"/>
    <property type="project" value="GOC"/>
</dbReference>
<dbReference type="RefSeq" id="WP_013703153.1">
    <property type="nucleotide sequence ID" value="NC_015387.1"/>
</dbReference>
<dbReference type="AlphaFoldDB" id="F2NPZ7"/>
<dbReference type="NCBIfam" id="TIGR01852">
    <property type="entry name" value="lipid_A_lpxA"/>
    <property type="match status" value="1"/>
</dbReference>
<keyword evidence="5" id="KW-0443">Lipid metabolism</keyword>
<keyword evidence="9" id="KW-1185">Reference proteome</keyword>
<evidence type="ECO:0000259" key="7">
    <source>
        <dbReference type="Pfam" id="PF13720"/>
    </source>
</evidence>
<keyword evidence="1" id="KW-0444">Lipid biosynthesis</keyword>
<evidence type="ECO:0000256" key="3">
    <source>
        <dbReference type="ARBA" id="ARBA00022679"/>
    </source>
</evidence>